<dbReference type="EMBL" id="ARYC01002518">
    <property type="protein sequence ID" value="KEJ82890.1"/>
    <property type="molecule type" value="Genomic_DNA"/>
</dbReference>
<dbReference type="AlphaFoldDB" id="A0A073I041"/>
<proteinExistence type="predicted"/>
<evidence type="ECO:0000313" key="1">
    <source>
        <dbReference type="EMBL" id="KEJ82890.1"/>
    </source>
</evidence>
<gene>
    <name evidence="1" type="ORF">OXYTRIMIC_692</name>
</gene>
<name>A0A073I041_9SPIT</name>
<evidence type="ECO:0000313" key="2">
    <source>
        <dbReference type="Proteomes" id="UP000053232"/>
    </source>
</evidence>
<accession>A0A073I041</accession>
<comment type="caution">
    <text evidence="1">The sequence shown here is derived from an EMBL/GenBank/DDBJ whole genome shotgun (WGS) entry which is preliminary data.</text>
</comment>
<sequence>MRAYSRCFSLEIDGCDNIAQKKYRTLVLEKQFLNCQVNSARVKEHLSKKDYQPNQEELGGTQTKMGSIEKKNYDKAIFTQYI</sequence>
<dbReference type="Proteomes" id="UP000053232">
    <property type="component" value="Unassembled WGS sequence"/>
</dbReference>
<reference evidence="2" key="1">
    <citation type="journal article" date="2014" name="Cell">
        <title>The Architecture of a Scrambled Genome Reveals Massive Levels of Genomic Rearrangement during Development.</title>
        <authorList>
            <person name="Chen X."/>
            <person name="Bracht J.R."/>
            <person name="Goldman A.D."/>
            <person name="Dolzhenko E."/>
            <person name="Clay D.M."/>
            <person name="Swart E.C."/>
            <person name="Perlman D.H."/>
            <person name="Doak T.G."/>
            <person name="Stuart A."/>
            <person name="Amemiya C.T."/>
            <person name="Sebra R.P."/>
            <person name="Landweber L.F."/>
        </authorList>
    </citation>
    <scope>NUCLEOTIDE SEQUENCE [LARGE SCALE GENOMIC DNA]</scope>
    <source>
        <strain evidence="2">JRB310</strain>
    </source>
</reference>
<protein>
    <submittedName>
        <fullName evidence="1">Uncharacterized protein</fullName>
    </submittedName>
</protein>
<organism evidence="1 2">
    <name type="scientific">Oxytricha trifallax</name>
    <dbReference type="NCBI Taxonomy" id="1172189"/>
    <lineage>
        <taxon>Eukaryota</taxon>
        <taxon>Sar</taxon>
        <taxon>Alveolata</taxon>
        <taxon>Ciliophora</taxon>
        <taxon>Intramacronucleata</taxon>
        <taxon>Spirotrichea</taxon>
        <taxon>Stichotrichia</taxon>
        <taxon>Sporadotrichida</taxon>
        <taxon>Oxytrichidae</taxon>
        <taxon>Oxytrichinae</taxon>
        <taxon>Oxytricha</taxon>
    </lineage>
</organism>
<keyword evidence="2" id="KW-1185">Reference proteome</keyword>